<reference evidence="1" key="1">
    <citation type="submission" date="2018-02" db="EMBL/GenBank/DDBJ databases">
        <title>The genomes of Aspergillus section Nigri reveals drivers in fungal speciation.</title>
        <authorList>
            <consortium name="DOE Joint Genome Institute"/>
            <person name="Vesth T.C."/>
            <person name="Nybo J."/>
            <person name="Theobald S."/>
            <person name="Brandl J."/>
            <person name="Frisvad J.C."/>
            <person name="Nielsen K.F."/>
            <person name="Lyhne E.K."/>
            <person name="Kogle M.E."/>
            <person name="Kuo A."/>
            <person name="Riley R."/>
            <person name="Clum A."/>
            <person name="Nolan M."/>
            <person name="Lipzen A."/>
            <person name="Salamov A."/>
            <person name="Henrissat B."/>
            <person name="Wiebenga A."/>
            <person name="De vries R.P."/>
            <person name="Grigoriev I.V."/>
            <person name="Mortensen U.H."/>
            <person name="Andersen M.R."/>
            <person name="Baker S.E."/>
        </authorList>
    </citation>
    <scope>NUCLEOTIDE SEQUENCE</scope>
    <source>
        <strain evidence="1">CBS 115574</strain>
    </source>
</reference>
<proteinExistence type="predicted"/>
<dbReference type="EMBL" id="KZ824582">
    <property type="protein sequence ID" value="RAK83817.1"/>
    <property type="molecule type" value="Genomic_DNA"/>
</dbReference>
<evidence type="ECO:0000313" key="2">
    <source>
        <dbReference type="Proteomes" id="UP000249748"/>
    </source>
</evidence>
<evidence type="ECO:0000313" key="1">
    <source>
        <dbReference type="EMBL" id="RAK83817.1"/>
    </source>
</evidence>
<name>A0ACD1I224_9EURO</name>
<sequence length="274" mass="30849">MRPKQMRSSAPSLTDRLEDPGLLITGKTKCSQPGTRLFPSYCVWYFGDTRRNQCLPVSHGTVSMFAWKGRRTNVPLSRQHFRGNDTHPTKINMGGWWLGRHTKVRPPPSPTIIMMLIGDGNGEPPKLRGEGDILPLPLWDTGRSRSYLCFPVIYLFWISWFEIITTQLFPLPLTVLAWLGSSLSSPSLSLSLLLCANTASVLLQIADLLKPLLVVLDYIYQIYSHWGTAHWTFPSLLFCSRAFFPSMYLVQTLDQSASTGLGRLIKQFSSGSKL</sequence>
<accession>A0ACD1I224</accession>
<dbReference type="Proteomes" id="UP000249748">
    <property type="component" value="Unassembled WGS sequence"/>
</dbReference>
<organism evidence="1 2">
    <name type="scientific">Aspergillus costaricaensis CBS 115574</name>
    <dbReference type="NCBI Taxonomy" id="1448317"/>
    <lineage>
        <taxon>Eukaryota</taxon>
        <taxon>Fungi</taxon>
        <taxon>Dikarya</taxon>
        <taxon>Ascomycota</taxon>
        <taxon>Pezizomycotina</taxon>
        <taxon>Eurotiomycetes</taxon>
        <taxon>Eurotiomycetidae</taxon>
        <taxon>Eurotiales</taxon>
        <taxon>Aspergillaceae</taxon>
        <taxon>Aspergillus</taxon>
        <taxon>Aspergillus subgen. Circumdati</taxon>
    </lineage>
</organism>
<gene>
    <name evidence="1" type="ORF">BO79DRAFT_232898</name>
</gene>
<keyword evidence="2" id="KW-1185">Reference proteome</keyword>
<protein>
    <submittedName>
        <fullName evidence="1">Uncharacterized protein</fullName>
    </submittedName>
</protein>